<organism evidence="12 13">
    <name type="scientific">Penicilliopsis zonata CBS 506.65</name>
    <dbReference type="NCBI Taxonomy" id="1073090"/>
    <lineage>
        <taxon>Eukaryota</taxon>
        <taxon>Fungi</taxon>
        <taxon>Dikarya</taxon>
        <taxon>Ascomycota</taxon>
        <taxon>Pezizomycotina</taxon>
        <taxon>Eurotiomycetes</taxon>
        <taxon>Eurotiomycetidae</taxon>
        <taxon>Eurotiales</taxon>
        <taxon>Aspergillaceae</taxon>
        <taxon>Penicilliopsis</taxon>
    </lineage>
</organism>
<dbReference type="Pfam" id="PF17050">
    <property type="entry name" value="AIM5"/>
    <property type="match status" value="1"/>
</dbReference>
<reference evidence="13" key="1">
    <citation type="journal article" date="2017" name="Genome Biol.">
        <title>Comparative genomics reveals high biological diversity and specific adaptations in the industrially and medically important fungal genus Aspergillus.</title>
        <authorList>
            <person name="de Vries R.P."/>
            <person name="Riley R."/>
            <person name="Wiebenga A."/>
            <person name="Aguilar-Osorio G."/>
            <person name="Amillis S."/>
            <person name="Uchima C.A."/>
            <person name="Anderluh G."/>
            <person name="Asadollahi M."/>
            <person name="Askin M."/>
            <person name="Barry K."/>
            <person name="Battaglia E."/>
            <person name="Bayram O."/>
            <person name="Benocci T."/>
            <person name="Braus-Stromeyer S.A."/>
            <person name="Caldana C."/>
            <person name="Canovas D."/>
            <person name="Cerqueira G.C."/>
            <person name="Chen F."/>
            <person name="Chen W."/>
            <person name="Choi C."/>
            <person name="Clum A."/>
            <person name="Dos Santos R.A."/>
            <person name="Damasio A.R."/>
            <person name="Diallinas G."/>
            <person name="Emri T."/>
            <person name="Fekete E."/>
            <person name="Flipphi M."/>
            <person name="Freyberg S."/>
            <person name="Gallo A."/>
            <person name="Gournas C."/>
            <person name="Habgood R."/>
            <person name="Hainaut M."/>
            <person name="Harispe M.L."/>
            <person name="Henrissat B."/>
            <person name="Hilden K.S."/>
            <person name="Hope R."/>
            <person name="Hossain A."/>
            <person name="Karabika E."/>
            <person name="Karaffa L."/>
            <person name="Karanyi Z."/>
            <person name="Krasevec N."/>
            <person name="Kuo A."/>
            <person name="Kusch H."/>
            <person name="LaButti K."/>
            <person name="Lagendijk E.L."/>
            <person name="Lapidus A."/>
            <person name="Levasseur A."/>
            <person name="Lindquist E."/>
            <person name="Lipzen A."/>
            <person name="Logrieco A.F."/>
            <person name="MacCabe A."/>
            <person name="Maekelae M.R."/>
            <person name="Malavazi I."/>
            <person name="Melin P."/>
            <person name="Meyer V."/>
            <person name="Mielnichuk N."/>
            <person name="Miskei M."/>
            <person name="Molnar A.P."/>
            <person name="Mule G."/>
            <person name="Ngan C.Y."/>
            <person name="Orejas M."/>
            <person name="Orosz E."/>
            <person name="Ouedraogo J.P."/>
            <person name="Overkamp K.M."/>
            <person name="Park H.-S."/>
            <person name="Perrone G."/>
            <person name="Piumi F."/>
            <person name="Punt P.J."/>
            <person name="Ram A.F."/>
            <person name="Ramon A."/>
            <person name="Rauscher S."/>
            <person name="Record E."/>
            <person name="Riano-Pachon D.M."/>
            <person name="Robert V."/>
            <person name="Roehrig J."/>
            <person name="Ruller R."/>
            <person name="Salamov A."/>
            <person name="Salih N.S."/>
            <person name="Samson R.A."/>
            <person name="Sandor E."/>
            <person name="Sanguinetti M."/>
            <person name="Schuetze T."/>
            <person name="Sepcic K."/>
            <person name="Shelest E."/>
            <person name="Sherlock G."/>
            <person name="Sophianopoulou V."/>
            <person name="Squina F.M."/>
            <person name="Sun H."/>
            <person name="Susca A."/>
            <person name="Todd R.B."/>
            <person name="Tsang A."/>
            <person name="Unkles S.E."/>
            <person name="van de Wiele N."/>
            <person name="van Rossen-Uffink D."/>
            <person name="Oliveira J.V."/>
            <person name="Vesth T.C."/>
            <person name="Visser J."/>
            <person name="Yu J.-H."/>
            <person name="Zhou M."/>
            <person name="Andersen M.R."/>
            <person name="Archer D.B."/>
            <person name="Baker S.E."/>
            <person name="Benoit I."/>
            <person name="Brakhage A.A."/>
            <person name="Braus G.H."/>
            <person name="Fischer R."/>
            <person name="Frisvad J.C."/>
            <person name="Goldman G.H."/>
            <person name="Houbraken J."/>
            <person name="Oakley B."/>
            <person name="Pocsi I."/>
            <person name="Scazzocchio C."/>
            <person name="Seiboth B."/>
            <person name="vanKuyk P.A."/>
            <person name="Wortman J."/>
            <person name="Dyer P.S."/>
            <person name="Grigoriev I.V."/>
        </authorList>
    </citation>
    <scope>NUCLEOTIDE SEQUENCE [LARGE SCALE GENOMIC DNA]</scope>
    <source>
        <strain evidence="13">CBS 506.65</strain>
    </source>
</reference>
<keyword evidence="13" id="KW-1185">Reference proteome</keyword>
<keyword evidence="6" id="KW-1133">Transmembrane helix</keyword>
<comment type="subunit">
    <text evidence="11">Component of the mitochondrial contact site and cristae organizing system (MICOS) complex.</text>
</comment>
<keyword evidence="8" id="KW-0472">Membrane</keyword>
<comment type="subcellular location">
    <subcellularLocation>
        <location evidence="2">Membrane</location>
    </subcellularLocation>
    <subcellularLocation>
        <location evidence="11">Mitochondrion inner membrane</location>
        <topology evidence="11">Single-pass membrane protein</topology>
    </subcellularLocation>
</comment>
<evidence type="ECO:0000313" key="12">
    <source>
        <dbReference type="EMBL" id="OJJ49580.1"/>
    </source>
</evidence>
<evidence type="ECO:0000256" key="10">
    <source>
        <dbReference type="ARBA" id="ARBA00032985"/>
    </source>
</evidence>
<evidence type="ECO:0000256" key="7">
    <source>
        <dbReference type="ARBA" id="ARBA00023128"/>
    </source>
</evidence>
<evidence type="ECO:0000256" key="9">
    <source>
        <dbReference type="ARBA" id="ARBA00032159"/>
    </source>
</evidence>
<dbReference type="Proteomes" id="UP000184188">
    <property type="component" value="Unassembled WGS sequence"/>
</dbReference>
<evidence type="ECO:0000256" key="8">
    <source>
        <dbReference type="ARBA" id="ARBA00023136"/>
    </source>
</evidence>
<keyword evidence="5" id="KW-0812">Transmembrane</keyword>
<evidence type="ECO:0000256" key="4">
    <source>
        <dbReference type="ARBA" id="ARBA00018170"/>
    </source>
</evidence>
<comment type="similarity">
    <text evidence="3 11">Belongs to the MICOS complex subunit Mic12 family.</text>
</comment>
<evidence type="ECO:0000256" key="6">
    <source>
        <dbReference type="ARBA" id="ARBA00022989"/>
    </source>
</evidence>
<comment type="function">
    <text evidence="1 11">Component of the MICOS complex, a large protein complex of the mitochondrial inner membrane that plays crucial roles in the maintenance of crista junctions, inner membrane architecture, and formation of contact sites to the outer membrane.</text>
</comment>
<accession>A0A1L9SQT8</accession>
<dbReference type="VEuPathDB" id="FungiDB:ASPZODRAFT_12708"/>
<proteinExistence type="inferred from homology"/>
<dbReference type="AlphaFoldDB" id="A0A1L9SQT8"/>
<keyword evidence="11" id="KW-0999">Mitochondrion inner membrane</keyword>
<name>A0A1L9SQT8_9EURO</name>
<evidence type="ECO:0000313" key="13">
    <source>
        <dbReference type="Proteomes" id="UP000184188"/>
    </source>
</evidence>
<dbReference type="OrthoDB" id="4037694at2759"/>
<dbReference type="GO" id="GO:0061617">
    <property type="term" value="C:MICOS complex"/>
    <property type="evidence" value="ECO:0007669"/>
    <property type="project" value="UniProtKB-UniRule"/>
</dbReference>
<dbReference type="EMBL" id="KV878337">
    <property type="protein sequence ID" value="OJJ49580.1"/>
    <property type="molecule type" value="Genomic_DNA"/>
</dbReference>
<protein>
    <recommendedName>
        <fullName evidence="4 11">MICOS complex subunit MIC12</fullName>
    </recommendedName>
    <alternativeName>
        <fullName evidence="10 11">Altered inheritance of mitochondria protein 5, mitochondrial</fullName>
    </alternativeName>
    <alternativeName>
        <fullName evidence="9 11">Found in mitochondrial proteome protein 51</fullName>
    </alternativeName>
</protein>
<dbReference type="RefSeq" id="XP_022584090.1">
    <property type="nucleotide sequence ID" value="XM_022721647.1"/>
</dbReference>
<evidence type="ECO:0000256" key="2">
    <source>
        <dbReference type="ARBA" id="ARBA00004370"/>
    </source>
</evidence>
<dbReference type="GO" id="GO:0044284">
    <property type="term" value="C:mitochondrial crista junction"/>
    <property type="evidence" value="ECO:0007669"/>
    <property type="project" value="InterPro"/>
</dbReference>
<evidence type="ECO:0000256" key="5">
    <source>
        <dbReference type="ARBA" id="ARBA00022692"/>
    </source>
</evidence>
<dbReference type="GO" id="GO:0042407">
    <property type="term" value="P:cristae formation"/>
    <property type="evidence" value="ECO:0007669"/>
    <property type="project" value="InterPro"/>
</dbReference>
<keyword evidence="7 11" id="KW-0496">Mitochondrion</keyword>
<gene>
    <name evidence="12" type="ORF">ASPZODRAFT_12708</name>
</gene>
<dbReference type="GeneID" id="34608112"/>
<dbReference type="InterPro" id="IPR031463">
    <property type="entry name" value="Mic12"/>
</dbReference>
<evidence type="ECO:0000256" key="1">
    <source>
        <dbReference type="ARBA" id="ARBA00002689"/>
    </source>
</evidence>
<sequence>MGFFTGFFSGFALTTCALYLTVQVHRSNRLEQRSLIREQTQAIEWLGSPAGAYDRRFAPKELSRLRETRDGEKTSTTPTVQDLLKHRWNKEVETLAKKAYESSWEDARLIAVAGWKAAVRLVKKE</sequence>
<evidence type="ECO:0000256" key="3">
    <source>
        <dbReference type="ARBA" id="ARBA00009188"/>
    </source>
</evidence>
<evidence type="ECO:0000256" key="11">
    <source>
        <dbReference type="RuleBase" id="RU363010"/>
    </source>
</evidence>